<dbReference type="AlphaFoldDB" id="A0A182NYB3"/>
<feature type="transmembrane region" description="Helical" evidence="1">
    <location>
        <begin position="40"/>
        <end position="63"/>
    </location>
</feature>
<evidence type="ECO:0000256" key="1">
    <source>
        <dbReference type="SAM" id="Phobius"/>
    </source>
</evidence>
<keyword evidence="1" id="KW-0812">Transmembrane</keyword>
<reference evidence="3" key="1">
    <citation type="submission" date="2013-03" db="EMBL/GenBank/DDBJ databases">
        <title>The Genome Sequence of Anopheles dirus WRAIR2.</title>
        <authorList>
            <consortium name="The Broad Institute Genomics Platform"/>
            <person name="Neafsey D.E."/>
            <person name="Walton C."/>
            <person name="Walker B."/>
            <person name="Young S.K."/>
            <person name="Zeng Q."/>
            <person name="Gargeya S."/>
            <person name="Fitzgerald M."/>
            <person name="Haas B."/>
            <person name="Abouelleil A."/>
            <person name="Allen A.W."/>
            <person name="Alvarado L."/>
            <person name="Arachchi H.M."/>
            <person name="Berlin A.M."/>
            <person name="Chapman S.B."/>
            <person name="Gainer-Dewar J."/>
            <person name="Goldberg J."/>
            <person name="Griggs A."/>
            <person name="Gujja S."/>
            <person name="Hansen M."/>
            <person name="Howarth C."/>
            <person name="Imamovic A."/>
            <person name="Ireland A."/>
            <person name="Larimer J."/>
            <person name="McCowan C."/>
            <person name="Murphy C."/>
            <person name="Pearson M."/>
            <person name="Poon T.W."/>
            <person name="Priest M."/>
            <person name="Roberts A."/>
            <person name="Saif S."/>
            <person name="Shea T."/>
            <person name="Sisk P."/>
            <person name="Sykes S."/>
            <person name="Wortman J."/>
            <person name="Nusbaum C."/>
            <person name="Birren B."/>
        </authorList>
    </citation>
    <scope>NUCLEOTIDE SEQUENCE [LARGE SCALE GENOMIC DNA]</scope>
    <source>
        <strain evidence="3">WRAIR2</strain>
    </source>
</reference>
<keyword evidence="1" id="KW-1133">Transmembrane helix</keyword>
<dbReference type="Proteomes" id="UP000075884">
    <property type="component" value="Unassembled WGS sequence"/>
</dbReference>
<dbReference type="VEuPathDB" id="VectorBase:ADIR014813"/>
<accession>A0A182NYB3</accession>
<reference evidence="2" key="2">
    <citation type="submission" date="2020-05" db="UniProtKB">
        <authorList>
            <consortium name="EnsemblMetazoa"/>
        </authorList>
    </citation>
    <scope>IDENTIFICATION</scope>
    <source>
        <strain evidence="2">WRAIR2</strain>
    </source>
</reference>
<dbReference type="EnsemblMetazoa" id="ADIR014813-RA">
    <property type="protein sequence ID" value="ADIR014813-PA"/>
    <property type="gene ID" value="ADIR014813"/>
</dbReference>
<feature type="transmembrane region" description="Helical" evidence="1">
    <location>
        <begin position="12"/>
        <end position="34"/>
    </location>
</feature>
<keyword evidence="3" id="KW-1185">Reference proteome</keyword>
<keyword evidence="1" id="KW-0472">Membrane</keyword>
<proteinExistence type="predicted"/>
<sequence>MYAGHTPHAGLCWRFAVSARSCCAHFATGVALVACLWVSGYALCLVCVLVCYFVVVVVAAQLAHNFCAKFDMSTTILQFGSA</sequence>
<evidence type="ECO:0000313" key="2">
    <source>
        <dbReference type="EnsemblMetazoa" id="ADIR014813-PA"/>
    </source>
</evidence>
<protein>
    <submittedName>
        <fullName evidence="2">Uncharacterized protein</fullName>
    </submittedName>
</protein>
<organism evidence="2 3">
    <name type="scientific">Anopheles dirus</name>
    <dbReference type="NCBI Taxonomy" id="7168"/>
    <lineage>
        <taxon>Eukaryota</taxon>
        <taxon>Metazoa</taxon>
        <taxon>Ecdysozoa</taxon>
        <taxon>Arthropoda</taxon>
        <taxon>Hexapoda</taxon>
        <taxon>Insecta</taxon>
        <taxon>Pterygota</taxon>
        <taxon>Neoptera</taxon>
        <taxon>Endopterygota</taxon>
        <taxon>Diptera</taxon>
        <taxon>Nematocera</taxon>
        <taxon>Culicoidea</taxon>
        <taxon>Culicidae</taxon>
        <taxon>Anophelinae</taxon>
        <taxon>Anopheles</taxon>
    </lineage>
</organism>
<name>A0A182NYB3_9DIPT</name>
<evidence type="ECO:0000313" key="3">
    <source>
        <dbReference type="Proteomes" id="UP000075884"/>
    </source>
</evidence>